<evidence type="ECO:0000256" key="1">
    <source>
        <dbReference type="SAM" id="Phobius"/>
    </source>
</evidence>
<gene>
    <name evidence="2" type="ORF">EYS08_16875</name>
</gene>
<sequence>MKPNKLYNTASVVFLVLSALVFSYSGYYIVGNGNERSEIYCFVVITDLKFDYINLHHLFPDAF</sequence>
<accession>A0A4Q9HAG2</accession>
<reference evidence="2 3" key="1">
    <citation type="submission" date="2019-02" db="EMBL/GenBank/DDBJ databases">
        <title>Pedobacter kyonggii whole genome sequence analysis.</title>
        <authorList>
            <person name="Dahal R.H."/>
        </authorList>
    </citation>
    <scope>NUCLEOTIDE SEQUENCE [LARGE SCALE GENOMIC DNA]</scope>
    <source>
        <strain evidence="2 3">K-4-11-1</strain>
    </source>
</reference>
<dbReference type="AlphaFoldDB" id="A0A4Q9HAG2"/>
<evidence type="ECO:0000313" key="3">
    <source>
        <dbReference type="Proteomes" id="UP000291819"/>
    </source>
</evidence>
<keyword evidence="1" id="KW-1133">Transmembrane helix</keyword>
<evidence type="ECO:0000313" key="2">
    <source>
        <dbReference type="EMBL" id="TBO40797.1"/>
    </source>
</evidence>
<feature type="transmembrane region" description="Helical" evidence="1">
    <location>
        <begin position="6"/>
        <end position="30"/>
    </location>
</feature>
<dbReference type="Proteomes" id="UP000291819">
    <property type="component" value="Unassembled WGS sequence"/>
</dbReference>
<comment type="caution">
    <text evidence="2">The sequence shown here is derived from an EMBL/GenBank/DDBJ whole genome shotgun (WGS) entry which is preliminary data.</text>
</comment>
<dbReference type="EMBL" id="SIXF01000018">
    <property type="protein sequence ID" value="TBO40797.1"/>
    <property type="molecule type" value="Genomic_DNA"/>
</dbReference>
<organism evidence="2 3">
    <name type="scientific">Pedobacter kyonggii</name>
    <dbReference type="NCBI Taxonomy" id="1926871"/>
    <lineage>
        <taxon>Bacteria</taxon>
        <taxon>Pseudomonadati</taxon>
        <taxon>Bacteroidota</taxon>
        <taxon>Sphingobacteriia</taxon>
        <taxon>Sphingobacteriales</taxon>
        <taxon>Sphingobacteriaceae</taxon>
        <taxon>Pedobacter</taxon>
    </lineage>
</organism>
<name>A0A4Q9HAG2_9SPHI</name>
<proteinExistence type="predicted"/>
<dbReference type="RefSeq" id="WP_131031132.1">
    <property type="nucleotide sequence ID" value="NZ_SIXF01000018.1"/>
</dbReference>
<keyword evidence="3" id="KW-1185">Reference proteome</keyword>
<protein>
    <submittedName>
        <fullName evidence="2">Uncharacterized protein</fullName>
    </submittedName>
</protein>
<keyword evidence="1" id="KW-0472">Membrane</keyword>
<keyword evidence="1" id="KW-0812">Transmembrane</keyword>